<dbReference type="Pfam" id="PF25876">
    <property type="entry name" value="HH_MFP_RND"/>
    <property type="match status" value="1"/>
</dbReference>
<dbReference type="GO" id="GO:0030313">
    <property type="term" value="C:cell envelope"/>
    <property type="evidence" value="ECO:0007669"/>
    <property type="project" value="UniProtKB-SubCell"/>
</dbReference>
<organism evidence="7 8">
    <name type="scientific">Sphingobacterium siyangense</name>
    <dbReference type="NCBI Taxonomy" id="459529"/>
    <lineage>
        <taxon>Bacteria</taxon>
        <taxon>Pseudomonadati</taxon>
        <taxon>Bacteroidota</taxon>
        <taxon>Sphingobacteriia</taxon>
        <taxon>Sphingobacteriales</taxon>
        <taxon>Sphingobacteriaceae</taxon>
        <taxon>Sphingobacterium</taxon>
    </lineage>
</organism>
<dbReference type="Gene3D" id="2.40.50.100">
    <property type="match status" value="1"/>
</dbReference>
<dbReference type="Proteomes" id="UP000286402">
    <property type="component" value="Unassembled WGS sequence"/>
</dbReference>
<protein>
    <submittedName>
        <fullName evidence="7">Efflux transporter periplasmic adaptor subunit</fullName>
    </submittedName>
</protein>
<proteinExistence type="inferred from homology"/>
<dbReference type="InterPro" id="IPR058626">
    <property type="entry name" value="MdtA-like_b-barrel"/>
</dbReference>
<dbReference type="Pfam" id="PF25944">
    <property type="entry name" value="Beta-barrel_RND"/>
    <property type="match status" value="1"/>
</dbReference>
<dbReference type="Gene3D" id="2.40.30.170">
    <property type="match status" value="1"/>
</dbReference>
<dbReference type="GO" id="GO:0022857">
    <property type="term" value="F:transmembrane transporter activity"/>
    <property type="evidence" value="ECO:0007669"/>
    <property type="project" value="InterPro"/>
</dbReference>
<dbReference type="Pfam" id="PF25917">
    <property type="entry name" value="BSH_RND"/>
    <property type="match status" value="1"/>
</dbReference>
<reference evidence="7 8" key="1">
    <citation type="submission" date="2016-07" db="EMBL/GenBank/DDBJ databases">
        <title>Genome analysis of Sphingobacterium siyangense T12B17.</title>
        <authorList>
            <person name="Xu D."/>
            <person name="Su Y."/>
            <person name="Zheng S."/>
        </authorList>
    </citation>
    <scope>NUCLEOTIDE SEQUENCE [LARGE SCALE GENOMIC DNA]</scope>
    <source>
        <strain evidence="7 8">T12B17</strain>
    </source>
</reference>
<accession>A0A420FPB6</accession>
<name>A0A420FPB6_9SPHI</name>
<evidence type="ECO:0000259" key="6">
    <source>
        <dbReference type="Pfam" id="PF25967"/>
    </source>
</evidence>
<evidence type="ECO:0000259" key="4">
    <source>
        <dbReference type="Pfam" id="PF25917"/>
    </source>
</evidence>
<feature type="domain" description="Multidrug resistance protein MdtA-like alpha-helical hairpin" evidence="3">
    <location>
        <begin position="102"/>
        <end position="171"/>
    </location>
</feature>
<comment type="subcellular location">
    <subcellularLocation>
        <location evidence="1">Cell envelope</location>
    </subcellularLocation>
</comment>
<evidence type="ECO:0000313" key="8">
    <source>
        <dbReference type="Proteomes" id="UP000286402"/>
    </source>
</evidence>
<dbReference type="PANTHER" id="PTHR30158:SF23">
    <property type="entry name" value="MULTIDRUG RESISTANCE PROTEIN MEXA"/>
    <property type="match status" value="1"/>
</dbReference>
<dbReference type="GO" id="GO:0005886">
    <property type="term" value="C:plasma membrane"/>
    <property type="evidence" value="ECO:0007669"/>
    <property type="project" value="TreeGrafter"/>
</dbReference>
<comment type="caution">
    <text evidence="7">The sequence shown here is derived from an EMBL/GenBank/DDBJ whole genome shotgun (WGS) entry which is preliminary data.</text>
</comment>
<evidence type="ECO:0000256" key="1">
    <source>
        <dbReference type="ARBA" id="ARBA00004196"/>
    </source>
</evidence>
<dbReference type="InterPro" id="IPR006143">
    <property type="entry name" value="RND_pump_MFP"/>
</dbReference>
<comment type="similarity">
    <text evidence="2">Belongs to the membrane fusion protein (MFP) (TC 8.A.1) family.</text>
</comment>
<dbReference type="InterPro" id="IPR058624">
    <property type="entry name" value="MdtA-like_HH"/>
</dbReference>
<dbReference type="RefSeq" id="WP_120334594.1">
    <property type="nucleotide sequence ID" value="NZ_MCAQ01000023.1"/>
</dbReference>
<evidence type="ECO:0000259" key="5">
    <source>
        <dbReference type="Pfam" id="PF25944"/>
    </source>
</evidence>
<feature type="domain" description="Multidrug resistance protein MdtA-like C-terminal permuted SH3" evidence="6">
    <location>
        <begin position="312"/>
        <end position="362"/>
    </location>
</feature>
<dbReference type="Gene3D" id="2.40.420.20">
    <property type="match status" value="1"/>
</dbReference>
<sequence length="379" mass="41364">MKRNFVVKSSTLYLVPLLFMSCSNRPSEGGYPGGPTEVNFAAVKTGDAEVKNEYTCAIEGRSNIEIRPQVTGYLSKIYMDEGAYVKAGQPLFKVEDRVYREQLNNAKASLQSASASLITAKIELERKTELVRNKIVSELQVQEANATYLGAKAAVAQAESAIQSAQINIDFALIKAPVSGYVGRFNYRLGSLLSPTNQQALTVISDNQQVYAYFSLSENDFVAFQNQHPGNSIAEKLKGTSPVTLLLSDGRPYDLKGKIDAVEGQFNKSTGSITLRAKFDNPKDILRSGNTGKVLLERNIMQVPLLPIASTVTYQDKIFVYTADKDGKVVQLPVAVSGKSGDNFILSSGLKAGDRYIAQGFERLQAGMPVVEKSPIEHK</sequence>
<keyword evidence="8" id="KW-1185">Reference proteome</keyword>
<dbReference type="EMBL" id="MCAQ01000023">
    <property type="protein sequence ID" value="RKF34799.1"/>
    <property type="molecule type" value="Genomic_DNA"/>
</dbReference>
<dbReference type="PANTHER" id="PTHR30158">
    <property type="entry name" value="ACRA/E-RELATED COMPONENT OF DRUG EFFLUX TRANSPORTER"/>
    <property type="match status" value="1"/>
</dbReference>
<dbReference type="InterPro" id="IPR058625">
    <property type="entry name" value="MdtA-like_BSH"/>
</dbReference>
<dbReference type="AlphaFoldDB" id="A0A420FPB6"/>
<dbReference type="PROSITE" id="PS51257">
    <property type="entry name" value="PROKAR_LIPOPROTEIN"/>
    <property type="match status" value="1"/>
</dbReference>
<dbReference type="NCBIfam" id="TIGR01730">
    <property type="entry name" value="RND_mfp"/>
    <property type="match status" value="1"/>
</dbReference>
<evidence type="ECO:0000259" key="3">
    <source>
        <dbReference type="Pfam" id="PF25876"/>
    </source>
</evidence>
<dbReference type="InterPro" id="IPR058627">
    <property type="entry name" value="MdtA-like_C"/>
</dbReference>
<dbReference type="Pfam" id="PF25967">
    <property type="entry name" value="RND-MFP_C"/>
    <property type="match status" value="1"/>
</dbReference>
<dbReference type="GO" id="GO:0046677">
    <property type="term" value="P:response to antibiotic"/>
    <property type="evidence" value="ECO:0007669"/>
    <property type="project" value="TreeGrafter"/>
</dbReference>
<evidence type="ECO:0000313" key="7">
    <source>
        <dbReference type="EMBL" id="RKF34799.1"/>
    </source>
</evidence>
<gene>
    <name evidence="7" type="ORF">BCY89_07495</name>
</gene>
<dbReference type="Gene3D" id="1.10.287.470">
    <property type="entry name" value="Helix hairpin bin"/>
    <property type="match status" value="1"/>
</dbReference>
<feature type="domain" description="Multidrug resistance protein MdtA-like beta-barrel" evidence="5">
    <location>
        <begin position="210"/>
        <end position="297"/>
    </location>
</feature>
<dbReference type="SUPFAM" id="SSF111369">
    <property type="entry name" value="HlyD-like secretion proteins"/>
    <property type="match status" value="1"/>
</dbReference>
<feature type="domain" description="Multidrug resistance protein MdtA-like barrel-sandwich hybrid" evidence="4">
    <location>
        <begin position="64"/>
        <end position="204"/>
    </location>
</feature>
<evidence type="ECO:0000256" key="2">
    <source>
        <dbReference type="ARBA" id="ARBA00009477"/>
    </source>
</evidence>